<reference evidence="7" key="1">
    <citation type="submission" date="2016-09" db="EMBL/GenBank/DDBJ databases">
        <authorList>
            <person name="Wibberg D."/>
        </authorList>
    </citation>
    <scope>NUCLEOTIDE SEQUENCE [LARGE SCALE GENOMIC DNA]</scope>
</reference>
<dbReference type="InterPro" id="IPR000847">
    <property type="entry name" value="LysR_HTH_N"/>
</dbReference>
<name>A0A1M4N0E1_9RHOB</name>
<evidence type="ECO:0000256" key="2">
    <source>
        <dbReference type="ARBA" id="ARBA00023015"/>
    </source>
</evidence>
<organism evidence="6 7">
    <name type="scientific">Donghicola eburneus</name>
    <dbReference type="NCBI Taxonomy" id="393278"/>
    <lineage>
        <taxon>Bacteria</taxon>
        <taxon>Pseudomonadati</taxon>
        <taxon>Pseudomonadota</taxon>
        <taxon>Alphaproteobacteria</taxon>
        <taxon>Rhodobacterales</taxon>
        <taxon>Roseobacteraceae</taxon>
        <taxon>Donghicola</taxon>
    </lineage>
</organism>
<sequence>MRPNIRQIEAFNAVVKCGSVTRAAEDLFVSQPAVTKLIRAFEDACGFPLFIRESGRLRPTPEARRLYLETEKLLLGVAQIDRVAKSIRNLEEGEITVVGFPALSMRLLPKSCARFLAKRPQVRLSVMTRTSPSIPDGMLTGKADFGVSLLKTPGAGLECHPFGECSMVAALPADHPLTNKRAIHMSDLKTERLISLGRDDLSAQVIEQAYIQAKEEYSPAIQVQMADSACTFVAEGQGIALVPSLCTEGWSPTDVQFRPFLPAIKTPMWLYTSSSEPMSQLAKDLLAQIRSTVEAVEHRYAVVEETT</sequence>
<feature type="domain" description="HTH lysR-type" evidence="5">
    <location>
        <begin position="3"/>
        <end position="60"/>
    </location>
</feature>
<evidence type="ECO:0000313" key="6">
    <source>
        <dbReference type="EMBL" id="SCM67517.1"/>
    </source>
</evidence>
<evidence type="ECO:0000256" key="4">
    <source>
        <dbReference type="ARBA" id="ARBA00023163"/>
    </source>
</evidence>
<gene>
    <name evidence="6" type="ORF">KARMA_1716</name>
</gene>
<dbReference type="Pfam" id="PF00126">
    <property type="entry name" value="HTH_1"/>
    <property type="match status" value="1"/>
</dbReference>
<comment type="similarity">
    <text evidence="1">Belongs to the LysR transcriptional regulatory family.</text>
</comment>
<dbReference type="InterPro" id="IPR005119">
    <property type="entry name" value="LysR_subst-bd"/>
</dbReference>
<dbReference type="PANTHER" id="PTHR30427">
    <property type="entry name" value="TRANSCRIPTIONAL ACTIVATOR PROTEIN LYSR"/>
    <property type="match status" value="1"/>
</dbReference>
<accession>A0A1M4N0E1</accession>
<dbReference type="PRINTS" id="PR00039">
    <property type="entry name" value="HTHLYSR"/>
</dbReference>
<dbReference type="PROSITE" id="PS50931">
    <property type="entry name" value="HTH_LYSR"/>
    <property type="match status" value="1"/>
</dbReference>
<evidence type="ECO:0000313" key="7">
    <source>
        <dbReference type="Proteomes" id="UP000184085"/>
    </source>
</evidence>
<dbReference type="SUPFAM" id="SSF53850">
    <property type="entry name" value="Periplasmic binding protein-like II"/>
    <property type="match status" value="1"/>
</dbReference>
<dbReference type="PANTHER" id="PTHR30427:SF1">
    <property type="entry name" value="TRANSCRIPTIONAL ACTIVATOR PROTEIN LYSR"/>
    <property type="match status" value="1"/>
</dbReference>
<dbReference type="GO" id="GO:0010628">
    <property type="term" value="P:positive regulation of gene expression"/>
    <property type="evidence" value="ECO:0007669"/>
    <property type="project" value="TreeGrafter"/>
</dbReference>
<dbReference type="SUPFAM" id="SSF46785">
    <property type="entry name" value="Winged helix' DNA-binding domain"/>
    <property type="match status" value="1"/>
</dbReference>
<dbReference type="Gene3D" id="3.40.190.290">
    <property type="match status" value="1"/>
</dbReference>
<dbReference type="RefSeq" id="WP_072706146.1">
    <property type="nucleotide sequence ID" value="NZ_FMJB01000046.1"/>
</dbReference>
<evidence type="ECO:0000256" key="3">
    <source>
        <dbReference type="ARBA" id="ARBA00023125"/>
    </source>
</evidence>
<keyword evidence="2" id="KW-0805">Transcription regulation</keyword>
<evidence type="ECO:0000259" key="5">
    <source>
        <dbReference type="PROSITE" id="PS50931"/>
    </source>
</evidence>
<dbReference type="InterPro" id="IPR036388">
    <property type="entry name" value="WH-like_DNA-bd_sf"/>
</dbReference>
<evidence type="ECO:0000256" key="1">
    <source>
        <dbReference type="ARBA" id="ARBA00009437"/>
    </source>
</evidence>
<keyword evidence="4" id="KW-0804">Transcription</keyword>
<keyword evidence="7" id="KW-1185">Reference proteome</keyword>
<dbReference type="GO" id="GO:0003700">
    <property type="term" value="F:DNA-binding transcription factor activity"/>
    <property type="evidence" value="ECO:0007669"/>
    <property type="project" value="InterPro"/>
</dbReference>
<dbReference type="EMBL" id="FMJB01000046">
    <property type="protein sequence ID" value="SCM67517.1"/>
    <property type="molecule type" value="Genomic_DNA"/>
</dbReference>
<dbReference type="Proteomes" id="UP000184085">
    <property type="component" value="Unassembled WGS sequence"/>
</dbReference>
<protein>
    <submittedName>
        <fullName evidence="6">LysR family regulatory protein</fullName>
    </submittedName>
</protein>
<dbReference type="InterPro" id="IPR036390">
    <property type="entry name" value="WH_DNA-bd_sf"/>
</dbReference>
<dbReference type="AlphaFoldDB" id="A0A1M4N0E1"/>
<dbReference type="GO" id="GO:0043565">
    <property type="term" value="F:sequence-specific DNA binding"/>
    <property type="evidence" value="ECO:0007669"/>
    <property type="project" value="TreeGrafter"/>
</dbReference>
<proteinExistence type="inferred from homology"/>
<dbReference type="Pfam" id="PF03466">
    <property type="entry name" value="LysR_substrate"/>
    <property type="match status" value="1"/>
</dbReference>
<keyword evidence="3" id="KW-0238">DNA-binding</keyword>
<dbReference type="Gene3D" id="1.10.10.10">
    <property type="entry name" value="Winged helix-like DNA-binding domain superfamily/Winged helix DNA-binding domain"/>
    <property type="match status" value="1"/>
</dbReference>